<dbReference type="NCBIfam" id="NF033510">
    <property type="entry name" value="Ca_tandemer"/>
    <property type="match status" value="2"/>
</dbReference>
<feature type="non-terminal residue" evidence="1">
    <location>
        <position position="1"/>
    </location>
</feature>
<dbReference type="InterPro" id="IPR013783">
    <property type="entry name" value="Ig-like_fold"/>
</dbReference>
<evidence type="ECO:0008006" key="2">
    <source>
        <dbReference type="Google" id="ProtNLM"/>
    </source>
</evidence>
<dbReference type="AlphaFoldDB" id="A0A382ZE26"/>
<evidence type="ECO:0000313" key="1">
    <source>
        <dbReference type="EMBL" id="SVD93757.1"/>
    </source>
</evidence>
<gene>
    <name evidence="1" type="ORF">METZ01_LOCUS446611</name>
</gene>
<organism evidence="1">
    <name type="scientific">marine metagenome</name>
    <dbReference type="NCBI Taxonomy" id="408172"/>
    <lineage>
        <taxon>unclassified sequences</taxon>
        <taxon>metagenomes</taxon>
        <taxon>ecological metagenomes</taxon>
    </lineage>
</organism>
<sequence length="257" mass="25265">AYIDGGQTVVITPGGSVGSWTTPAVLDMVEGSVPPTMTNVTSSWGASLNATERDAGGAVTVVTSGVENNQVVTVTLNNVAYTGTVANNSSVITVGAAGLQGLTDGNNYTLTANVSDAAGVAASEVKGTPFTVDTTAPSITSVTANWGASLNGAEDNSYGTVTVLTSGAEDNQPVTVMLNGADYTGIVGSNSASVTVAATGLQGLTDGSTYDLTVNVSDAAGNAAMADTGTSFTVDTTAPSITGFTASWGASLNATEV</sequence>
<dbReference type="Gene3D" id="2.60.40.10">
    <property type="entry name" value="Immunoglobulins"/>
    <property type="match status" value="2"/>
</dbReference>
<proteinExistence type="predicted"/>
<dbReference type="EMBL" id="UINC01183156">
    <property type="protein sequence ID" value="SVD93757.1"/>
    <property type="molecule type" value="Genomic_DNA"/>
</dbReference>
<accession>A0A382ZE26</accession>
<name>A0A382ZE26_9ZZZZ</name>
<feature type="non-terminal residue" evidence="1">
    <location>
        <position position="257"/>
    </location>
</feature>
<reference evidence="1" key="1">
    <citation type="submission" date="2018-05" db="EMBL/GenBank/DDBJ databases">
        <authorList>
            <person name="Lanie J.A."/>
            <person name="Ng W.-L."/>
            <person name="Kazmierczak K.M."/>
            <person name="Andrzejewski T.M."/>
            <person name="Davidsen T.M."/>
            <person name="Wayne K.J."/>
            <person name="Tettelin H."/>
            <person name="Glass J.I."/>
            <person name="Rusch D."/>
            <person name="Podicherti R."/>
            <person name="Tsui H.-C.T."/>
            <person name="Winkler M.E."/>
        </authorList>
    </citation>
    <scope>NUCLEOTIDE SEQUENCE</scope>
</reference>
<protein>
    <recommendedName>
        <fullName evidence="2">Bacterial Ig-like domain-containing protein</fullName>
    </recommendedName>
</protein>